<dbReference type="Proteomes" id="UP000654075">
    <property type="component" value="Unassembled WGS sequence"/>
</dbReference>
<evidence type="ECO:0000313" key="2">
    <source>
        <dbReference type="EMBL" id="CAE8602095.1"/>
    </source>
</evidence>
<evidence type="ECO:0000313" key="3">
    <source>
        <dbReference type="Proteomes" id="UP000654075"/>
    </source>
</evidence>
<dbReference type="EMBL" id="CAJNNV010013837">
    <property type="protein sequence ID" value="CAE8602095.1"/>
    <property type="molecule type" value="Genomic_DNA"/>
</dbReference>
<sequence length="79" mass="9171">MLPIEMGAKRKDKARFCPVLTPIHSESEWKHEEEESEVETTDDEELNDSKPSQDWSEELNDSREGSEESCWIPQSNHVP</sequence>
<accession>A0A813EWB9</accession>
<feature type="non-terminal residue" evidence="2">
    <location>
        <position position="1"/>
    </location>
</feature>
<proteinExistence type="predicted"/>
<comment type="caution">
    <text evidence="2">The sequence shown here is derived from an EMBL/GenBank/DDBJ whole genome shotgun (WGS) entry which is preliminary data.</text>
</comment>
<evidence type="ECO:0000256" key="1">
    <source>
        <dbReference type="SAM" id="MobiDB-lite"/>
    </source>
</evidence>
<keyword evidence="3" id="KW-1185">Reference proteome</keyword>
<organism evidence="2 3">
    <name type="scientific">Polarella glacialis</name>
    <name type="common">Dinoflagellate</name>
    <dbReference type="NCBI Taxonomy" id="89957"/>
    <lineage>
        <taxon>Eukaryota</taxon>
        <taxon>Sar</taxon>
        <taxon>Alveolata</taxon>
        <taxon>Dinophyceae</taxon>
        <taxon>Suessiales</taxon>
        <taxon>Suessiaceae</taxon>
        <taxon>Polarella</taxon>
    </lineage>
</organism>
<reference evidence="2" key="1">
    <citation type="submission" date="2021-02" db="EMBL/GenBank/DDBJ databases">
        <authorList>
            <person name="Dougan E. K."/>
            <person name="Rhodes N."/>
            <person name="Thang M."/>
            <person name="Chan C."/>
        </authorList>
    </citation>
    <scope>NUCLEOTIDE SEQUENCE</scope>
</reference>
<dbReference type="AlphaFoldDB" id="A0A813EWB9"/>
<feature type="region of interest" description="Disordered" evidence="1">
    <location>
        <begin position="1"/>
        <end position="79"/>
    </location>
</feature>
<feature type="compositionally biased region" description="Acidic residues" evidence="1">
    <location>
        <begin position="34"/>
        <end position="46"/>
    </location>
</feature>
<protein>
    <submittedName>
        <fullName evidence="2">Uncharacterized protein</fullName>
    </submittedName>
</protein>
<name>A0A813EWB9_POLGL</name>
<gene>
    <name evidence="2" type="ORF">PGLA1383_LOCUS20353</name>
</gene>